<dbReference type="FunCoup" id="A0A7J7CGT5">
    <property type="interactions" value="118"/>
</dbReference>
<keyword evidence="4" id="KW-0539">Nucleus</keyword>
<dbReference type="PANTHER" id="PTHR45959:SF25">
    <property type="entry name" value="BASIC HELIX LOOP HELIX (BHLH) DNA-BINDING FAMILY PROTEIN"/>
    <property type="match status" value="1"/>
</dbReference>
<accession>A0A7J7CGT5</accession>
<organism evidence="8 9">
    <name type="scientific">Tripterygium wilfordii</name>
    <name type="common">Thunder God vine</name>
    <dbReference type="NCBI Taxonomy" id="458696"/>
    <lineage>
        <taxon>Eukaryota</taxon>
        <taxon>Viridiplantae</taxon>
        <taxon>Streptophyta</taxon>
        <taxon>Embryophyta</taxon>
        <taxon>Tracheophyta</taxon>
        <taxon>Spermatophyta</taxon>
        <taxon>Magnoliopsida</taxon>
        <taxon>eudicotyledons</taxon>
        <taxon>Gunneridae</taxon>
        <taxon>Pentapetalae</taxon>
        <taxon>rosids</taxon>
        <taxon>fabids</taxon>
        <taxon>Celastrales</taxon>
        <taxon>Celastraceae</taxon>
        <taxon>Tripterygium</taxon>
    </lineage>
</organism>
<evidence type="ECO:0000313" key="9">
    <source>
        <dbReference type="Proteomes" id="UP000593562"/>
    </source>
</evidence>
<dbReference type="AlphaFoldDB" id="A0A7J7CGT5"/>
<feature type="region of interest" description="Disordered" evidence="6">
    <location>
        <begin position="183"/>
        <end position="210"/>
    </location>
</feature>
<dbReference type="CDD" id="cd11452">
    <property type="entry name" value="bHLH_AtNAI1_like"/>
    <property type="match status" value="1"/>
</dbReference>
<evidence type="ECO:0000256" key="2">
    <source>
        <dbReference type="ARBA" id="ARBA00023015"/>
    </source>
</evidence>
<dbReference type="InterPro" id="IPR011598">
    <property type="entry name" value="bHLH_dom"/>
</dbReference>
<dbReference type="PANTHER" id="PTHR45959">
    <property type="entry name" value="BHLH TRANSCRIPTION FACTOR"/>
    <property type="match status" value="1"/>
</dbReference>
<keyword evidence="5" id="KW-0175">Coiled coil</keyword>
<dbReference type="Pfam" id="PF22754">
    <property type="entry name" value="bHLH-TF_ACT-like_plant"/>
    <property type="match status" value="1"/>
</dbReference>
<keyword evidence="3" id="KW-0804">Transcription</keyword>
<feature type="compositionally biased region" description="Polar residues" evidence="6">
    <location>
        <begin position="123"/>
        <end position="143"/>
    </location>
</feature>
<dbReference type="SUPFAM" id="SSF47459">
    <property type="entry name" value="HLH, helix-loop-helix DNA-binding domain"/>
    <property type="match status" value="1"/>
</dbReference>
<comment type="caution">
    <text evidence="8">The sequence shown here is derived from an EMBL/GenBank/DDBJ whole genome shotgun (WGS) entry which is preliminary data.</text>
</comment>
<gene>
    <name evidence="8" type="ORF">HS088_TW17G00799</name>
</gene>
<dbReference type="Pfam" id="PF00010">
    <property type="entry name" value="HLH"/>
    <property type="match status" value="1"/>
</dbReference>
<evidence type="ECO:0000256" key="5">
    <source>
        <dbReference type="SAM" id="Coils"/>
    </source>
</evidence>
<protein>
    <submittedName>
        <fullName evidence="8">Transcription factor bHLH18-like</fullName>
    </submittedName>
</protein>
<reference evidence="8 9" key="1">
    <citation type="journal article" date="2020" name="Nat. Commun.">
        <title>Genome of Tripterygium wilfordii and identification of cytochrome P450 involved in triptolide biosynthesis.</title>
        <authorList>
            <person name="Tu L."/>
            <person name="Su P."/>
            <person name="Zhang Z."/>
            <person name="Gao L."/>
            <person name="Wang J."/>
            <person name="Hu T."/>
            <person name="Zhou J."/>
            <person name="Zhang Y."/>
            <person name="Zhao Y."/>
            <person name="Liu Y."/>
            <person name="Song Y."/>
            <person name="Tong Y."/>
            <person name="Lu Y."/>
            <person name="Yang J."/>
            <person name="Xu C."/>
            <person name="Jia M."/>
            <person name="Peters R.J."/>
            <person name="Huang L."/>
            <person name="Gao W."/>
        </authorList>
    </citation>
    <scope>NUCLEOTIDE SEQUENCE [LARGE SCALE GENOMIC DNA]</scope>
    <source>
        <strain evidence="9">cv. XIE 37</strain>
        <tissue evidence="8">Leaf</tissue>
    </source>
</reference>
<keyword evidence="2" id="KW-0805">Transcription regulation</keyword>
<proteinExistence type="predicted"/>
<dbReference type="PROSITE" id="PS50888">
    <property type="entry name" value="BHLH"/>
    <property type="match status" value="1"/>
</dbReference>
<feature type="domain" description="BHLH" evidence="7">
    <location>
        <begin position="205"/>
        <end position="254"/>
    </location>
</feature>
<dbReference type="GO" id="GO:0005634">
    <property type="term" value="C:nucleus"/>
    <property type="evidence" value="ECO:0007669"/>
    <property type="project" value="UniProtKB-SubCell"/>
</dbReference>
<sequence length="386" mass="43198">MSCLLNNYDKPIDSLQWPLLHVLQGALGQEVASSMEISAFRGLPQLIESQSFKVDIQQGLEDPSFFNQWHMNSVDEFGILPLAAAFGDNLQQSFSHPAFNLKNVMETSHVDSERPVKLLKPNGWNSGKTEIMQNPQTASSPNVLSFVSPNSMEKMGFVKPKEEVMGNKSINTEKMMMSHGSFGNQGHVHNSSRGTKRIGTSTRLSDTQDHVIAERKRREKLSQRFIALSAIVPGLKKTDKASVLGDAIKYLKQLQERVKVLEDQTRKKTMESVVFVKRSQIFCEDENSSSDANIPSGPLDEPLLELEARFCEKNVLIRIHCEKRKGILEKTVAEIEKLSLTVINSSVMTFGTSTLDVTLIAQMDAEFSMSVKDLVKSLRSAFKLFM</sequence>
<dbReference type="GO" id="GO:0046983">
    <property type="term" value="F:protein dimerization activity"/>
    <property type="evidence" value="ECO:0007669"/>
    <property type="project" value="InterPro"/>
</dbReference>
<dbReference type="InParanoid" id="A0A7J7CGT5"/>
<evidence type="ECO:0000313" key="8">
    <source>
        <dbReference type="EMBL" id="KAF5733257.1"/>
    </source>
</evidence>
<dbReference type="Gene3D" id="4.10.280.10">
    <property type="entry name" value="Helix-loop-helix DNA-binding domain"/>
    <property type="match status" value="1"/>
</dbReference>
<feature type="region of interest" description="Disordered" evidence="6">
    <location>
        <begin position="117"/>
        <end position="143"/>
    </location>
</feature>
<dbReference type="InterPro" id="IPR052610">
    <property type="entry name" value="bHLH_transcription_regulator"/>
</dbReference>
<dbReference type="EMBL" id="JAAARO010000017">
    <property type="protein sequence ID" value="KAF5733257.1"/>
    <property type="molecule type" value="Genomic_DNA"/>
</dbReference>
<feature type="coiled-coil region" evidence="5">
    <location>
        <begin position="244"/>
        <end position="271"/>
    </location>
</feature>
<evidence type="ECO:0000259" key="7">
    <source>
        <dbReference type="PROSITE" id="PS50888"/>
    </source>
</evidence>
<evidence type="ECO:0000256" key="1">
    <source>
        <dbReference type="ARBA" id="ARBA00004123"/>
    </source>
</evidence>
<dbReference type="OrthoDB" id="690068at2759"/>
<evidence type="ECO:0000256" key="3">
    <source>
        <dbReference type="ARBA" id="ARBA00023163"/>
    </source>
</evidence>
<dbReference type="InterPro" id="IPR036638">
    <property type="entry name" value="HLH_DNA-bd_sf"/>
</dbReference>
<dbReference type="Proteomes" id="UP000593562">
    <property type="component" value="Unassembled WGS sequence"/>
</dbReference>
<dbReference type="SMART" id="SM00353">
    <property type="entry name" value="HLH"/>
    <property type="match status" value="1"/>
</dbReference>
<keyword evidence="9" id="KW-1185">Reference proteome</keyword>
<feature type="compositionally biased region" description="Polar residues" evidence="6">
    <location>
        <begin position="183"/>
        <end position="205"/>
    </location>
</feature>
<name>A0A7J7CGT5_TRIWF</name>
<comment type="subcellular location">
    <subcellularLocation>
        <location evidence="1">Nucleus</location>
    </subcellularLocation>
</comment>
<dbReference type="InterPro" id="IPR054502">
    <property type="entry name" value="bHLH-TF_ACT-like_plant"/>
</dbReference>
<evidence type="ECO:0000256" key="4">
    <source>
        <dbReference type="ARBA" id="ARBA00023242"/>
    </source>
</evidence>
<evidence type="ECO:0000256" key="6">
    <source>
        <dbReference type="SAM" id="MobiDB-lite"/>
    </source>
</evidence>